<feature type="transmembrane region" description="Helical" evidence="5">
    <location>
        <begin position="273"/>
        <end position="296"/>
    </location>
</feature>
<dbReference type="Proteomes" id="UP000597668">
    <property type="component" value="Unassembled WGS sequence"/>
</dbReference>
<evidence type="ECO:0000256" key="2">
    <source>
        <dbReference type="ARBA" id="ARBA00022692"/>
    </source>
</evidence>
<dbReference type="AlphaFoldDB" id="A0A8J6INF6"/>
<keyword evidence="7" id="KW-1185">Reference proteome</keyword>
<dbReference type="PANTHER" id="PTHR11785">
    <property type="entry name" value="AMINO ACID TRANSPORTER"/>
    <property type="match status" value="1"/>
</dbReference>
<dbReference type="GO" id="GO:0015179">
    <property type="term" value="F:L-amino acid transmembrane transporter activity"/>
    <property type="evidence" value="ECO:0007669"/>
    <property type="project" value="TreeGrafter"/>
</dbReference>
<feature type="transmembrane region" description="Helical" evidence="5">
    <location>
        <begin position="463"/>
        <end position="482"/>
    </location>
</feature>
<reference evidence="6" key="1">
    <citation type="submission" date="2020-08" db="EMBL/GenBank/DDBJ databases">
        <authorList>
            <person name="Liu C."/>
            <person name="Sun Q."/>
        </authorList>
    </citation>
    <scope>NUCLEOTIDE SEQUENCE</scope>
    <source>
        <strain evidence="6">NSJ-65</strain>
    </source>
</reference>
<feature type="transmembrane region" description="Helical" evidence="5">
    <location>
        <begin position="239"/>
        <end position="261"/>
    </location>
</feature>
<keyword evidence="4 5" id="KW-0472">Membrane</keyword>
<accession>A0A8J6INF6</accession>
<feature type="transmembrane region" description="Helical" evidence="5">
    <location>
        <begin position="410"/>
        <end position="427"/>
    </location>
</feature>
<dbReference type="Pfam" id="PF13520">
    <property type="entry name" value="AA_permease_2"/>
    <property type="match status" value="1"/>
</dbReference>
<keyword evidence="3 5" id="KW-1133">Transmembrane helix</keyword>
<feature type="transmembrane region" description="Helical" evidence="5">
    <location>
        <begin position="173"/>
        <end position="190"/>
    </location>
</feature>
<dbReference type="InterPro" id="IPR050598">
    <property type="entry name" value="AminoAcid_Transporter"/>
</dbReference>
<dbReference type="Gene3D" id="1.20.1740.10">
    <property type="entry name" value="Amino acid/polyamine transporter I"/>
    <property type="match status" value="1"/>
</dbReference>
<evidence type="ECO:0000256" key="5">
    <source>
        <dbReference type="SAM" id="Phobius"/>
    </source>
</evidence>
<feature type="transmembrane region" description="Helical" evidence="5">
    <location>
        <begin position="84"/>
        <end position="106"/>
    </location>
</feature>
<evidence type="ECO:0000313" key="7">
    <source>
        <dbReference type="Proteomes" id="UP000597668"/>
    </source>
</evidence>
<proteinExistence type="predicted"/>
<evidence type="ECO:0000256" key="3">
    <source>
        <dbReference type="ARBA" id="ARBA00022989"/>
    </source>
</evidence>
<dbReference type="InterPro" id="IPR002293">
    <property type="entry name" value="AA/rel_permease1"/>
</dbReference>
<feature type="transmembrane region" description="Helical" evidence="5">
    <location>
        <begin position="439"/>
        <end position="457"/>
    </location>
</feature>
<comment type="subcellular location">
    <subcellularLocation>
        <location evidence="1">Membrane</location>
        <topology evidence="1">Multi-pass membrane protein</topology>
    </subcellularLocation>
</comment>
<dbReference type="GO" id="GO:0016020">
    <property type="term" value="C:membrane"/>
    <property type="evidence" value="ECO:0007669"/>
    <property type="project" value="UniProtKB-SubCell"/>
</dbReference>
<feature type="transmembrane region" description="Helical" evidence="5">
    <location>
        <begin position="147"/>
        <end position="167"/>
    </location>
</feature>
<feature type="transmembrane region" description="Helical" evidence="5">
    <location>
        <begin position="52"/>
        <end position="72"/>
    </location>
</feature>
<name>A0A8J6INF6_9FIRM</name>
<evidence type="ECO:0000313" key="6">
    <source>
        <dbReference type="EMBL" id="MBC3514928.1"/>
    </source>
</evidence>
<keyword evidence="2 5" id="KW-0812">Transmembrane</keyword>
<evidence type="ECO:0000256" key="4">
    <source>
        <dbReference type="ARBA" id="ARBA00023136"/>
    </source>
</evidence>
<comment type="caution">
    <text evidence="6">The sequence shown here is derived from an EMBL/GenBank/DDBJ whole genome shotgun (WGS) entry which is preliminary data.</text>
</comment>
<dbReference type="PANTHER" id="PTHR11785:SF512">
    <property type="entry name" value="SOBREMESA, ISOFORM B"/>
    <property type="match status" value="1"/>
</dbReference>
<evidence type="ECO:0000256" key="1">
    <source>
        <dbReference type="ARBA" id="ARBA00004141"/>
    </source>
</evidence>
<gene>
    <name evidence="6" type="ORF">H8K20_00795</name>
</gene>
<sequence>MHSDRVARGIPQRVSLFLCRGRCQPSGARRAGPHYTIIYRGRSFLQEQHKKYGLVTAVAVIVGTVIGSGIFFKSDDILVLTGGNILLGAAAFCVAAFAIVFGSLAFSELAALTDKPGGLITYADEFSTSRAACVVGWFQTFIYYPSLIAVVSWVVGVYTGLLFGLALPLEGQMLIGFGFCAVCYLYNTFSPRFGGIFQRFSTVAKLLPLIAFALIGVIFGDPTTIIPAGTGRSLASFSWLAALAPIAFSFDGWIVATSIAHEIRDSKRNLRRALVMGPLFILLAYLLYFVGVSTLLGPEQVMAMGDAHIDQLAIQVLGKTGSKLVLIFVIISVMGTVNGLTLGSIRMPYALSLRGMVPGATKLQQVSKKFDMPLRSGLMAFLLASGWFLLHYLTQKFGLLPNSDVSEVPVAISYLLYVFFYGKVISLHRSGRIPGKIRGVLVPLLASLGSLIILYGGAQNPAFFPYALLCALLLGGGLLYYTRRATRS</sequence>
<organism evidence="6 7">
    <name type="scientific">Neobittarella massiliensis</name>
    <name type="common">ex Bilen et al. 2018</name>
    <dbReference type="NCBI Taxonomy" id="2041842"/>
    <lineage>
        <taxon>Bacteria</taxon>
        <taxon>Bacillati</taxon>
        <taxon>Bacillota</taxon>
        <taxon>Clostridia</taxon>
        <taxon>Eubacteriales</taxon>
        <taxon>Oscillospiraceae</taxon>
        <taxon>Neobittarella (ex Bilen et al. 2018)</taxon>
    </lineage>
</organism>
<dbReference type="PIRSF" id="PIRSF006060">
    <property type="entry name" value="AA_transporter"/>
    <property type="match status" value="1"/>
</dbReference>
<feature type="transmembrane region" description="Helical" evidence="5">
    <location>
        <begin position="372"/>
        <end position="390"/>
    </location>
</feature>
<feature type="transmembrane region" description="Helical" evidence="5">
    <location>
        <begin position="324"/>
        <end position="345"/>
    </location>
</feature>
<dbReference type="EMBL" id="JACOGI010000001">
    <property type="protein sequence ID" value="MBC3514928.1"/>
    <property type="molecule type" value="Genomic_DNA"/>
</dbReference>
<feature type="transmembrane region" description="Helical" evidence="5">
    <location>
        <begin position="202"/>
        <end position="219"/>
    </location>
</feature>
<protein>
    <submittedName>
        <fullName evidence="6">APC family permease</fullName>
    </submittedName>
</protein>